<evidence type="ECO:0000313" key="5">
    <source>
        <dbReference type="EMBL" id="UOQ55640.1"/>
    </source>
</evidence>
<proteinExistence type="predicted"/>
<dbReference type="EMBL" id="CP095049">
    <property type="protein sequence ID" value="UOQ55640.1"/>
    <property type="molecule type" value="Genomic_DNA"/>
</dbReference>
<dbReference type="RefSeq" id="WP_244724808.1">
    <property type="nucleotide sequence ID" value="NZ_CP095049.1"/>
</dbReference>
<dbReference type="Gene3D" id="3.90.1750.20">
    <property type="entry name" value="Putative Large Serine Recombinase, Chain B, Domain 2"/>
    <property type="match status" value="1"/>
</dbReference>
<dbReference type="CDD" id="cd00338">
    <property type="entry name" value="Ser_Recombinase"/>
    <property type="match status" value="1"/>
</dbReference>
<evidence type="ECO:0000256" key="2">
    <source>
        <dbReference type="ARBA" id="ARBA00023172"/>
    </source>
</evidence>
<dbReference type="PANTHER" id="PTHR30461">
    <property type="entry name" value="DNA-INVERTASE FROM LAMBDOID PROPHAGE"/>
    <property type="match status" value="1"/>
</dbReference>
<keyword evidence="1" id="KW-0238">DNA-binding</keyword>
<organism evidence="5 6">
    <name type="scientific">Hymenobacter cellulosivorans</name>
    <dbReference type="NCBI Taxonomy" id="2932249"/>
    <lineage>
        <taxon>Bacteria</taxon>
        <taxon>Pseudomonadati</taxon>
        <taxon>Bacteroidota</taxon>
        <taxon>Cytophagia</taxon>
        <taxon>Cytophagales</taxon>
        <taxon>Hymenobacteraceae</taxon>
        <taxon>Hymenobacter</taxon>
    </lineage>
</organism>
<dbReference type="PANTHER" id="PTHR30461:SF2">
    <property type="entry name" value="SERINE RECOMBINASE PINE-RELATED"/>
    <property type="match status" value="1"/>
</dbReference>
<dbReference type="SMART" id="SM00857">
    <property type="entry name" value="Resolvase"/>
    <property type="match status" value="1"/>
</dbReference>
<dbReference type="Pfam" id="PF00239">
    <property type="entry name" value="Resolvase"/>
    <property type="match status" value="1"/>
</dbReference>
<evidence type="ECO:0000259" key="4">
    <source>
        <dbReference type="PROSITE" id="PS51737"/>
    </source>
</evidence>
<accession>A0ABY4FGU9</accession>
<dbReference type="SUPFAM" id="SSF53041">
    <property type="entry name" value="Resolvase-like"/>
    <property type="match status" value="1"/>
</dbReference>
<dbReference type="Gene3D" id="3.40.50.1390">
    <property type="entry name" value="Resolvase, N-terminal catalytic domain"/>
    <property type="match status" value="1"/>
</dbReference>
<name>A0ABY4FGU9_9BACT</name>
<gene>
    <name evidence="5" type="ORF">MUN80_12975</name>
</gene>
<feature type="domain" description="Recombinase" evidence="4">
    <location>
        <begin position="180"/>
        <end position="285"/>
    </location>
</feature>
<dbReference type="PROSITE" id="PS51737">
    <property type="entry name" value="RECOMBINASE_DNA_BIND"/>
    <property type="match status" value="1"/>
</dbReference>
<dbReference type="InterPro" id="IPR036162">
    <property type="entry name" value="Resolvase-like_N_sf"/>
</dbReference>
<dbReference type="Proteomes" id="UP000831785">
    <property type="component" value="Chromosome"/>
</dbReference>
<feature type="domain" description="Resolvase/invertase-type recombinase catalytic" evidence="3">
    <location>
        <begin position="24"/>
        <end position="173"/>
    </location>
</feature>
<dbReference type="InterPro" id="IPR006119">
    <property type="entry name" value="Resolv_N"/>
</dbReference>
<dbReference type="InterPro" id="IPR050639">
    <property type="entry name" value="SSR_resolvase"/>
</dbReference>
<keyword evidence="2" id="KW-0233">DNA recombination</keyword>
<evidence type="ECO:0000313" key="6">
    <source>
        <dbReference type="Proteomes" id="UP000831785"/>
    </source>
</evidence>
<sequence length="533" mass="60227">MHKNFALQQFGKPSKQAGRSTTNRVVIYTRVSTKEQADTNHSLELQKKQCWEHAKANNYEVVEYFGGTYESAKDDGRKEFSRMLKFVEQQSNRISRIIVFSYDRFSRTGGRAIALIAKLRSEGIIVDAVTQQVDASTPEGQLFQSIQLLFSNFDNSLRARRALAGTKERIRNGYWTARAPIGYTMSKQGNEQIIVINKTGELLQQAFRMKLEDGFSNTQLIAWLRKRGVKLSKSLLGQTFRNPFYCGYIRHSSLDGAVIQGRHPALITPDQFLQLHNLQKQPDTGYVHAKEVSPLPLKHHVRCHRCGRPLTGYEVKAKALWYYKCNTIGCKLNIGARQLHAAYQDLLRGYKLLPHLIKPLKAWMATVFTQLNQEGASEKNAVETSLKQVQAKLEKMEARYALGDLDQTTYQKYSRKIIAEELEPLQATLESLGSSLSNLEAYIDFAVNLATNILTMWEKSNLITRQKLQHMLHPNGIAFAPEIGFNRTDRQNTVFAVIASLSDINKNEKTGPNTIKSVKSGLVGPTGIEPVTC</sequence>
<reference evidence="5 6" key="1">
    <citation type="submission" date="2022-04" db="EMBL/GenBank/DDBJ databases">
        <title>Hymenobacter sp. isolated from the air.</title>
        <authorList>
            <person name="Won M."/>
            <person name="Lee C.-M."/>
            <person name="Woen H.-Y."/>
            <person name="Kwon S.-W."/>
        </authorList>
    </citation>
    <scope>NUCLEOTIDE SEQUENCE [LARGE SCALE GENOMIC DNA]</scope>
    <source>
        <strain evidence="6">5116 S-27</strain>
    </source>
</reference>
<keyword evidence="6" id="KW-1185">Reference proteome</keyword>
<evidence type="ECO:0000256" key="1">
    <source>
        <dbReference type="ARBA" id="ARBA00023125"/>
    </source>
</evidence>
<dbReference type="InterPro" id="IPR038109">
    <property type="entry name" value="DNA_bind_recomb_sf"/>
</dbReference>
<dbReference type="PROSITE" id="PS51736">
    <property type="entry name" value="RECOMBINASES_3"/>
    <property type="match status" value="1"/>
</dbReference>
<dbReference type="InterPro" id="IPR011109">
    <property type="entry name" value="DNA_bind_recombinase_dom"/>
</dbReference>
<evidence type="ECO:0000259" key="3">
    <source>
        <dbReference type="PROSITE" id="PS51736"/>
    </source>
</evidence>
<dbReference type="Pfam" id="PF07508">
    <property type="entry name" value="Recombinase"/>
    <property type="match status" value="1"/>
</dbReference>
<protein>
    <submittedName>
        <fullName evidence="5">Recombinase family protein</fullName>
    </submittedName>
</protein>